<accession>D4F6Z3</accession>
<dbReference type="InterPro" id="IPR001279">
    <property type="entry name" value="Metallo-B-lactamas"/>
</dbReference>
<evidence type="ECO:0000256" key="4">
    <source>
        <dbReference type="ARBA" id="ARBA00022833"/>
    </source>
</evidence>
<dbReference type="SUPFAM" id="SSF56281">
    <property type="entry name" value="Metallo-hydrolase/oxidoreductase"/>
    <property type="match status" value="1"/>
</dbReference>
<dbReference type="PANTHER" id="PTHR46233:SF3">
    <property type="entry name" value="HYDROXYACYLGLUTATHIONE HYDROLASE GLOC"/>
    <property type="match status" value="1"/>
</dbReference>
<dbReference type="GO" id="GO:0046872">
    <property type="term" value="F:metal ion binding"/>
    <property type="evidence" value="ECO:0007669"/>
    <property type="project" value="UniProtKB-KW"/>
</dbReference>
<evidence type="ECO:0000313" key="6">
    <source>
        <dbReference type="EMBL" id="EFE22474.1"/>
    </source>
</evidence>
<evidence type="ECO:0000313" key="7">
    <source>
        <dbReference type="Proteomes" id="UP000003692"/>
    </source>
</evidence>
<dbReference type="EMBL" id="ADGK01000217">
    <property type="protein sequence ID" value="EFE22474.1"/>
    <property type="molecule type" value="Genomic_DNA"/>
</dbReference>
<sequence length="229" mass="25844">MPAISRRFYARRIKMKYHIIPVTAFQQNCTLLWCEQTREAAVVDPGGESAKILREIAARDLTVTQILLTHGHIDHVGAAARLAQTLSVPIYGPQQEDQYWLEQLSQQADMFGFTDCQPFMPTRWLQQGDELTVGKERLAVLHCPGHTPGHVVYFCEQARLAQVGDVLFRGSIGRSDFAGGNHQDLINSIWTRLFTLGDDVAFIPGHGPMSTIGEERRSNPYVRDEPENW</sequence>
<keyword evidence="4" id="KW-0862">Zinc</keyword>
<dbReference type="SMART" id="SM00849">
    <property type="entry name" value="Lactamase_B"/>
    <property type="match status" value="1"/>
</dbReference>
<name>D4F6Z3_EDWTA</name>
<keyword evidence="3" id="KW-0378">Hydrolase</keyword>
<dbReference type="Pfam" id="PF00753">
    <property type="entry name" value="Lactamase_B"/>
    <property type="match status" value="1"/>
</dbReference>
<gene>
    <name evidence="6" type="ORF">EDWATA_02527</name>
</gene>
<feature type="domain" description="Metallo-beta-lactamase" evidence="5">
    <location>
        <begin position="26"/>
        <end position="206"/>
    </location>
</feature>
<comment type="cofactor">
    <cofactor evidence="1">
        <name>Zn(2+)</name>
        <dbReference type="ChEBI" id="CHEBI:29105"/>
    </cofactor>
</comment>
<dbReference type="InterPro" id="IPR036866">
    <property type="entry name" value="RibonucZ/Hydroxyglut_hydro"/>
</dbReference>
<keyword evidence="2" id="KW-0479">Metal-binding</keyword>
<dbReference type="AlphaFoldDB" id="D4F6Z3"/>
<comment type="caution">
    <text evidence="6">The sequence shown here is derived from an EMBL/GenBank/DDBJ whole genome shotgun (WGS) entry which is preliminary data.</text>
</comment>
<dbReference type="PANTHER" id="PTHR46233">
    <property type="entry name" value="HYDROXYACYLGLUTATHIONE HYDROLASE GLOC"/>
    <property type="match status" value="1"/>
</dbReference>
<dbReference type="CDD" id="cd07737">
    <property type="entry name" value="YcbL-like_MBL-fold"/>
    <property type="match status" value="1"/>
</dbReference>
<organism evidence="6 7">
    <name type="scientific">Edwardsiella tarda ATCC 23685</name>
    <dbReference type="NCBI Taxonomy" id="500638"/>
    <lineage>
        <taxon>Bacteria</taxon>
        <taxon>Pseudomonadati</taxon>
        <taxon>Pseudomonadota</taxon>
        <taxon>Gammaproteobacteria</taxon>
        <taxon>Enterobacterales</taxon>
        <taxon>Hafniaceae</taxon>
        <taxon>Edwardsiella</taxon>
    </lineage>
</organism>
<dbReference type="Proteomes" id="UP000003692">
    <property type="component" value="Unassembled WGS sequence"/>
</dbReference>
<dbReference type="Gene3D" id="3.60.15.10">
    <property type="entry name" value="Ribonuclease Z/Hydroxyacylglutathione hydrolase-like"/>
    <property type="match status" value="1"/>
</dbReference>
<evidence type="ECO:0000256" key="2">
    <source>
        <dbReference type="ARBA" id="ARBA00022723"/>
    </source>
</evidence>
<proteinExistence type="predicted"/>
<reference evidence="6 7" key="1">
    <citation type="submission" date="2010-02" db="EMBL/GenBank/DDBJ databases">
        <authorList>
            <person name="Weinstock G."/>
            <person name="Sodergren E."/>
            <person name="Clifton S."/>
            <person name="Fulton L."/>
            <person name="Fulton B."/>
            <person name="Courtney L."/>
            <person name="Fronick C."/>
            <person name="Harrison M."/>
            <person name="Strong C."/>
            <person name="Farmer C."/>
            <person name="Delahaunty K."/>
            <person name="Markovic C."/>
            <person name="Hall O."/>
            <person name="Minx P."/>
            <person name="Tomlinson C."/>
            <person name="Mitreva M."/>
            <person name="Nelson J."/>
            <person name="Hou S."/>
            <person name="Wollam A."/>
            <person name="Pepin K.H."/>
            <person name="Johnson M."/>
            <person name="Bhonagiri V."/>
            <person name="Zhang X."/>
            <person name="Suruliraj S."/>
            <person name="Warren W."/>
            <person name="Chinwalla A."/>
            <person name="Mardis E.R."/>
            <person name="Wilson R.K."/>
        </authorList>
    </citation>
    <scope>NUCLEOTIDE SEQUENCE [LARGE SCALE GENOMIC DNA]</scope>
    <source>
        <strain evidence="6 7">ATCC 23685</strain>
    </source>
</reference>
<evidence type="ECO:0000256" key="3">
    <source>
        <dbReference type="ARBA" id="ARBA00022801"/>
    </source>
</evidence>
<dbReference type="InterPro" id="IPR051453">
    <property type="entry name" value="MBL_Glyoxalase_II"/>
</dbReference>
<dbReference type="HOGENOM" id="CLU_030571_5_0_6"/>
<evidence type="ECO:0000256" key="1">
    <source>
        <dbReference type="ARBA" id="ARBA00001947"/>
    </source>
</evidence>
<dbReference type="GO" id="GO:0016787">
    <property type="term" value="F:hydrolase activity"/>
    <property type="evidence" value="ECO:0007669"/>
    <property type="project" value="UniProtKB-KW"/>
</dbReference>
<evidence type="ECO:0000259" key="5">
    <source>
        <dbReference type="SMART" id="SM00849"/>
    </source>
</evidence>
<protein>
    <submittedName>
        <fullName evidence="6">Metallo-beta-lactamase domain protein</fullName>
    </submittedName>
</protein>